<dbReference type="SMART" id="SM00369">
    <property type="entry name" value="LRR_TYP"/>
    <property type="match status" value="6"/>
</dbReference>
<keyword evidence="10 13" id="KW-0472">Membrane</keyword>
<dbReference type="InterPro" id="IPR001611">
    <property type="entry name" value="Leu-rich_rpt"/>
</dbReference>
<evidence type="ECO:0000256" key="4">
    <source>
        <dbReference type="ARBA" id="ARBA00022614"/>
    </source>
</evidence>
<dbReference type="AlphaFoldDB" id="A0A8B8AXI3"/>
<evidence type="ECO:0000256" key="5">
    <source>
        <dbReference type="ARBA" id="ARBA00022692"/>
    </source>
</evidence>
<dbReference type="Proteomes" id="UP000694844">
    <property type="component" value="Chromosome 8"/>
</dbReference>
<organism evidence="16 17">
    <name type="scientific">Crassostrea virginica</name>
    <name type="common">Eastern oyster</name>
    <dbReference type="NCBI Taxonomy" id="6565"/>
    <lineage>
        <taxon>Eukaryota</taxon>
        <taxon>Metazoa</taxon>
        <taxon>Spiralia</taxon>
        <taxon>Lophotrochozoa</taxon>
        <taxon>Mollusca</taxon>
        <taxon>Bivalvia</taxon>
        <taxon>Autobranchia</taxon>
        <taxon>Pteriomorphia</taxon>
        <taxon>Ostreida</taxon>
        <taxon>Ostreoidea</taxon>
        <taxon>Ostreidae</taxon>
        <taxon>Crassostrea</taxon>
    </lineage>
</organism>
<keyword evidence="11" id="KW-0675">Receptor</keyword>
<keyword evidence="7" id="KW-0677">Repeat</keyword>
<evidence type="ECO:0000256" key="7">
    <source>
        <dbReference type="ARBA" id="ARBA00022737"/>
    </source>
</evidence>
<dbReference type="PRINTS" id="PR01537">
    <property type="entry name" value="INTRLKN1R1F"/>
</dbReference>
<evidence type="ECO:0000256" key="1">
    <source>
        <dbReference type="ARBA" id="ARBA00004479"/>
    </source>
</evidence>
<evidence type="ECO:0000256" key="6">
    <source>
        <dbReference type="ARBA" id="ARBA00022729"/>
    </source>
</evidence>
<evidence type="ECO:0000256" key="13">
    <source>
        <dbReference type="SAM" id="Phobius"/>
    </source>
</evidence>
<keyword evidence="4" id="KW-0433">Leucine-rich repeat</keyword>
<dbReference type="Pfam" id="PF01582">
    <property type="entry name" value="TIR"/>
    <property type="match status" value="1"/>
</dbReference>
<evidence type="ECO:0000313" key="16">
    <source>
        <dbReference type="Proteomes" id="UP000694844"/>
    </source>
</evidence>
<gene>
    <name evidence="17" type="primary">LOC111105749</name>
</gene>
<accession>A0A8B8AXI3</accession>
<dbReference type="InterPro" id="IPR017241">
    <property type="entry name" value="Toll-like_receptor"/>
</dbReference>
<dbReference type="KEGG" id="cvn:111105749"/>
<dbReference type="Gene3D" id="3.40.50.10140">
    <property type="entry name" value="Toll/interleukin-1 receptor homology (TIR) domain"/>
    <property type="match status" value="1"/>
</dbReference>
<dbReference type="GO" id="GO:0005886">
    <property type="term" value="C:plasma membrane"/>
    <property type="evidence" value="ECO:0007669"/>
    <property type="project" value="TreeGrafter"/>
</dbReference>
<dbReference type="FunFam" id="3.40.50.10140:FF:000001">
    <property type="entry name" value="Toll-like receptor 2"/>
    <property type="match status" value="1"/>
</dbReference>
<keyword evidence="6 14" id="KW-0732">Signal</keyword>
<dbReference type="InterPro" id="IPR032675">
    <property type="entry name" value="LRR_dom_sf"/>
</dbReference>
<evidence type="ECO:0000313" key="17">
    <source>
        <dbReference type="RefSeq" id="XP_022295836.1"/>
    </source>
</evidence>
<proteinExistence type="inferred from homology"/>
<dbReference type="PANTHER" id="PTHR24365:SF541">
    <property type="entry name" value="PROTEIN TOLL-RELATED"/>
    <property type="match status" value="1"/>
</dbReference>
<keyword evidence="16" id="KW-1185">Reference proteome</keyword>
<keyword evidence="9 13" id="KW-1133">Transmembrane helix</keyword>
<evidence type="ECO:0000256" key="2">
    <source>
        <dbReference type="ARBA" id="ARBA00009634"/>
    </source>
</evidence>
<evidence type="ECO:0000256" key="14">
    <source>
        <dbReference type="SAM" id="SignalP"/>
    </source>
</evidence>
<dbReference type="GO" id="GO:0004888">
    <property type="term" value="F:transmembrane signaling receptor activity"/>
    <property type="evidence" value="ECO:0007669"/>
    <property type="project" value="InterPro"/>
</dbReference>
<evidence type="ECO:0000256" key="12">
    <source>
        <dbReference type="ARBA" id="ARBA00023180"/>
    </source>
</evidence>
<dbReference type="PROSITE" id="PS50104">
    <property type="entry name" value="TIR"/>
    <property type="match status" value="1"/>
</dbReference>
<evidence type="ECO:0000256" key="3">
    <source>
        <dbReference type="ARBA" id="ARBA00022588"/>
    </source>
</evidence>
<reference evidence="17" key="1">
    <citation type="submission" date="2025-08" db="UniProtKB">
        <authorList>
            <consortium name="RefSeq"/>
        </authorList>
    </citation>
    <scope>IDENTIFICATION</scope>
    <source>
        <tissue evidence="17">Whole sample</tissue>
    </source>
</reference>
<evidence type="ECO:0000256" key="8">
    <source>
        <dbReference type="ARBA" id="ARBA00022859"/>
    </source>
</evidence>
<evidence type="ECO:0000256" key="9">
    <source>
        <dbReference type="ARBA" id="ARBA00022989"/>
    </source>
</evidence>
<dbReference type="RefSeq" id="XP_022295836.1">
    <property type="nucleotide sequence ID" value="XM_022440128.1"/>
</dbReference>
<evidence type="ECO:0000256" key="10">
    <source>
        <dbReference type="ARBA" id="ARBA00023136"/>
    </source>
</evidence>
<dbReference type="GO" id="GO:0002224">
    <property type="term" value="P:toll-like receptor signaling pathway"/>
    <property type="evidence" value="ECO:0007669"/>
    <property type="project" value="InterPro"/>
</dbReference>
<dbReference type="PROSITE" id="PS51450">
    <property type="entry name" value="LRR"/>
    <property type="match status" value="4"/>
</dbReference>
<keyword evidence="12" id="KW-0325">Glycoprotein</keyword>
<dbReference type="PIRSF" id="PIRSF037595">
    <property type="entry name" value="Toll-like_receptor"/>
    <property type="match status" value="1"/>
</dbReference>
<sequence>MDLKHFVTSCVCMLKLLTMYVESCTFNHSCRCSSFQKTLYADCSNEGLHETPQFWPNVTRINLSRNKLSQFPKRQLLPNNLTFLDLSNNKIENFTNGMFCDLWKLSDLRLNGNKLRVSSDLNRTLFADLINIKHLDLSYNPELTFQILPILAYGIQNSTIDIFRLDKIHCSFGLGTELRIDHVRFLKHTNLRELHLSSNKIEIVENGAMEYIPRNLKRISIADNSFSFGLYLLETYLLKNLEWMNASLQHYQHPPYEIFKNLILFSCNDRYRQTSFYEILNNTLSIPATLPNGISRDYSSFDFNYTIPIPQNLKTLYLNNSGLGYDIPKIRFSKSRLENLYMQGNVLMSWNGPVLGVNTLKRLDLSNNFCSKISNIFFQDVTALIELTLNDNLIGFSVASDTDGNIFKQLKQLKHLELKNNKISHLPYAIFRNLNNLKQLRLDNNLLTNIKFNIAQMKHLQYLDLSGNQIQFLSDSAMQQLDQHANQANFTMDLSRNPLLCNCQTLTFIQWMVKKHSMNKLRFRHFRNYTCTKTSTEGEVWKFANIEQHVKELQKECSSYITLILIITLIIILFLVILSAGLVYRFRWKLRYFYYMTKSRYHGYKSVRGDDQTDFKYDVFVSYAEDDIGFIRKMVSELEGERGVRLCIHHRDFVPGYNIAENIITAINKSKKTIIILSPNFIKSSWCMYELHIAKMEEIYSRDKENVLFLVCYEAVPPERIPLSIMDVIKEKSYIEFPNDEYGNTVFWNRLSEALA</sequence>
<dbReference type="OrthoDB" id="6148273at2759"/>
<feature type="chain" id="PRO_5034387121" evidence="14">
    <location>
        <begin position="24"/>
        <end position="756"/>
    </location>
</feature>
<dbReference type="Pfam" id="PF13855">
    <property type="entry name" value="LRR_8"/>
    <property type="match status" value="2"/>
</dbReference>
<dbReference type="InterPro" id="IPR035897">
    <property type="entry name" value="Toll_tir_struct_dom_sf"/>
</dbReference>
<dbReference type="PANTHER" id="PTHR24365">
    <property type="entry name" value="TOLL-LIKE RECEPTOR"/>
    <property type="match status" value="1"/>
</dbReference>
<dbReference type="SUPFAM" id="SSF52200">
    <property type="entry name" value="Toll/Interleukin receptor TIR domain"/>
    <property type="match status" value="1"/>
</dbReference>
<keyword evidence="8" id="KW-0391">Immunity</keyword>
<name>A0A8B8AXI3_CRAVI</name>
<dbReference type="Gene3D" id="3.80.10.10">
    <property type="entry name" value="Ribonuclease Inhibitor"/>
    <property type="match status" value="4"/>
</dbReference>
<feature type="signal peptide" evidence="14">
    <location>
        <begin position="1"/>
        <end position="23"/>
    </location>
</feature>
<dbReference type="InterPro" id="IPR000157">
    <property type="entry name" value="TIR_dom"/>
</dbReference>
<keyword evidence="3" id="KW-0399">Innate immunity</keyword>
<comment type="subcellular location">
    <subcellularLocation>
        <location evidence="1">Membrane</location>
        <topology evidence="1">Single-pass type I membrane protein</topology>
    </subcellularLocation>
</comment>
<feature type="domain" description="TIR" evidence="15">
    <location>
        <begin position="615"/>
        <end position="755"/>
    </location>
</feature>
<evidence type="ECO:0000256" key="11">
    <source>
        <dbReference type="ARBA" id="ARBA00023170"/>
    </source>
</evidence>
<dbReference type="GeneID" id="111105749"/>
<dbReference type="SUPFAM" id="SSF52058">
    <property type="entry name" value="L domain-like"/>
    <property type="match status" value="2"/>
</dbReference>
<dbReference type="InterPro" id="IPR003591">
    <property type="entry name" value="Leu-rich_rpt_typical-subtyp"/>
</dbReference>
<dbReference type="Pfam" id="PF00560">
    <property type="entry name" value="LRR_1"/>
    <property type="match status" value="1"/>
</dbReference>
<dbReference type="GO" id="GO:0045087">
    <property type="term" value="P:innate immune response"/>
    <property type="evidence" value="ECO:0007669"/>
    <property type="project" value="UniProtKB-KW"/>
</dbReference>
<dbReference type="SMART" id="SM00255">
    <property type="entry name" value="TIR"/>
    <property type="match status" value="1"/>
</dbReference>
<protein>
    <submittedName>
        <fullName evidence="17">Leucine-rich repeat-containing protein 15-like</fullName>
    </submittedName>
</protein>
<keyword evidence="5 13" id="KW-0812">Transmembrane</keyword>
<comment type="similarity">
    <text evidence="2">Belongs to the Toll-like receptor family.</text>
</comment>
<feature type="transmembrane region" description="Helical" evidence="13">
    <location>
        <begin position="560"/>
        <end position="584"/>
    </location>
</feature>
<dbReference type="SMART" id="SM00365">
    <property type="entry name" value="LRR_SD22"/>
    <property type="match status" value="6"/>
</dbReference>
<evidence type="ECO:0000259" key="15">
    <source>
        <dbReference type="PROSITE" id="PS50104"/>
    </source>
</evidence>